<accession>A0A226F5M2</accession>
<dbReference type="GO" id="GO:0017171">
    <property type="term" value="F:serine hydrolase activity"/>
    <property type="evidence" value="ECO:0007669"/>
    <property type="project" value="TreeGrafter"/>
</dbReference>
<gene>
    <name evidence="1" type="ORF">Fcan01_03384</name>
</gene>
<dbReference type="PANTHER" id="PTHR46331:SF2">
    <property type="entry name" value="VALACYCLOVIR HYDROLASE"/>
    <property type="match status" value="1"/>
</dbReference>
<dbReference type="AlphaFoldDB" id="A0A226F5M2"/>
<protein>
    <submittedName>
        <fullName evidence="1">Valacyclovir hydrolase</fullName>
    </submittedName>
</protein>
<dbReference type="OMA" id="VSEWIEY"/>
<dbReference type="Proteomes" id="UP000198287">
    <property type="component" value="Unassembled WGS sequence"/>
</dbReference>
<sequence length="186" mass="21673">MVYIFWRAINLYFIALSKKLGFPKYSVMGWSGGGCSALLAAIKHPETIRKLVVWGTFAYVDEHDTKIYEYFQQRKNRGGKMMEMLVDEYGDEFFDKHFGGWMKVFSRIYTNHGGEFVSKSLDKIKCSTLILHGSDDGLVSPKHGEYLNKNIKNSRLVKWEGGKHNLHLRYSDKFNRLVQDFLLEEQ</sequence>
<evidence type="ECO:0000313" key="2">
    <source>
        <dbReference type="Proteomes" id="UP000198287"/>
    </source>
</evidence>
<evidence type="ECO:0000313" key="1">
    <source>
        <dbReference type="EMBL" id="OXA65112.1"/>
    </source>
</evidence>
<dbReference type="InterPro" id="IPR029058">
    <property type="entry name" value="AB_hydrolase_fold"/>
</dbReference>
<organism evidence="1 2">
    <name type="scientific">Folsomia candida</name>
    <name type="common">Springtail</name>
    <dbReference type="NCBI Taxonomy" id="158441"/>
    <lineage>
        <taxon>Eukaryota</taxon>
        <taxon>Metazoa</taxon>
        <taxon>Ecdysozoa</taxon>
        <taxon>Arthropoda</taxon>
        <taxon>Hexapoda</taxon>
        <taxon>Collembola</taxon>
        <taxon>Entomobryomorpha</taxon>
        <taxon>Isotomoidea</taxon>
        <taxon>Isotomidae</taxon>
        <taxon>Proisotominae</taxon>
        <taxon>Folsomia</taxon>
    </lineage>
</organism>
<keyword evidence="2" id="KW-1185">Reference proteome</keyword>
<comment type="caution">
    <text evidence="1">The sequence shown here is derived from an EMBL/GenBank/DDBJ whole genome shotgun (WGS) entry which is preliminary data.</text>
</comment>
<dbReference type="SUPFAM" id="SSF53474">
    <property type="entry name" value="alpha/beta-Hydrolases"/>
    <property type="match status" value="1"/>
</dbReference>
<dbReference type="EMBL" id="LNIX01000001">
    <property type="protein sequence ID" value="OXA65112.1"/>
    <property type="molecule type" value="Genomic_DNA"/>
</dbReference>
<keyword evidence="1" id="KW-0378">Hydrolase</keyword>
<dbReference type="PROSITE" id="PS51257">
    <property type="entry name" value="PROKAR_LIPOPROTEIN"/>
    <property type="match status" value="1"/>
</dbReference>
<dbReference type="Gene3D" id="3.40.50.1820">
    <property type="entry name" value="alpha/beta hydrolase"/>
    <property type="match status" value="1"/>
</dbReference>
<dbReference type="PANTHER" id="PTHR46331">
    <property type="entry name" value="VALACYCLOVIR HYDROLASE"/>
    <property type="match status" value="1"/>
</dbReference>
<reference evidence="1 2" key="1">
    <citation type="submission" date="2015-12" db="EMBL/GenBank/DDBJ databases">
        <title>The genome of Folsomia candida.</title>
        <authorList>
            <person name="Faddeeva A."/>
            <person name="Derks M.F."/>
            <person name="Anvar Y."/>
            <person name="Smit S."/>
            <person name="Van Straalen N."/>
            <person name="Roelofs D."/>
        </authorList>
    </citation>
    <scope>NUCLEOTIDE SEQUENCE [LARGE SCALE GENOMIC DNA]</scope>
    <source>
        <strain evidence="1 2">VU population</strain>
        <tissue evidence="1">Whole body</tissue>
    </source>
</reference>
<name>A0A226F5M2_FOLCA</name>
<dbReference type="OrthoDB" id="19657at2759"/>
<proteinExistence type="predicted"/>